<dbReference type="InterPro" id="IPR000372">
    <property type="entry name" value="LRRNT"/>
</dbReference>
<feature type="domain" description="EGF-like" evidence="10">
    <location>
        <begin position="970"/>
        <end position="1001"/>
    </location>
</feature>
<dbReference type="PANTHER" id="PTHR24369:SF210">
    <property type="entry name" value="CHAOPTIN-RELATED"/>
    <property type="match status" value="1"/>
</dbReference>
<feature type="domain" description="EGF-like" evidence="10">
    <location>
        <begin position="930"/>
        <end position="968"/>
    </location>
</feature>
<dbReference type="Pfam" id="PF01462">
    <property type="entry name" value="LRRNT"/>
    <property type="match status" value="1"/>
</dbReference>
<evidence type="ECO:0000313" key="12">
    <source>
        <dbReference type="Proteomes" id="UP000311919"/>
    </source>
</evidence>
<dbReference type="PROSITE" id="PS51450">
    <property type="entry name" value="LRR"/>
    <property type="match status" value="7"/>
</dbReference>
<dbReference type="InterPro" id="IPR018097">
    <property type="entry name" value="EGF_Ca-bd_CS"/>
</dbReference>
<dbReference type="FunFam" id="2.10.25.10:FF:000063">
    <property type="entry name" value="Slit guidance ligand 2"/>
    <property type="match status" value="1"/>
</dbReference>
<dbReference type="Pfam" id="PF12661">
    <property type="entry name" value="hEGF"/>
    <property type="match status" value="2"/>
</dbReference>
<dbReference type="InterPro" id="IPR001611">
    <property type="entry name" value="Leu-rich_rpt"/>
</dbReference>
<feature type="non-terminal residue" evidence="11">
    <location>
        <position position="1"/>
    </location>
</feature>
<dbReference type="SMART" id="SM00013">
    <property type="entry name" value="LRRNT"/>
    <property type="match status" value="2"/>
</dbReference>
<dbReference type="Pfam" id="PF01463">
    <property type="entry name" value="LRRCT"/>
    <property type="match status" value="2"/>
</dbReference>
<evidence type="ECO:0000256" key="2">
    <source>
        <dbReference type="ARBA" id="ARBA00022473"/>
    </source>
</evidence>
<evidence type="ECO:0000256" key="6">
    <source>
        <dbReference type="ARBA" id="ARBA00022729"/>
    </source>
</evidence>
<dbReference type="Pfam" id="PF00008">
    <property type="entry name" value="EGF"/>
    <property type="match status" value="3"/>
</dbReference>
<feature type="disulfide bond" evidence="9">
    <location>
        <begin position="840"/>
        <end position="849"/>
    </location>
</feature>
<dbReference type="InterPro" id="IPR000742">
    <property type="entry name" value="EGF"/>
</dbReference>
<keyword evidence="3" id="KW-0964">Secreted</keyword>
<feature type="domain" description="EGF-like" evidence="10">
    <location>
        <begin position="852"/>
        <end position="890"/>
    </location>
</feature>
<feature type="domain" description="EGF-like" evidence="10">
    <location>
        <begin position="892"/>
        <end position="928"/>
    </location>
</feature>
<dbReference type="GO" id="GO:0005886">
    <property type="term" value="C:plasma membrane"/>
    <property type="evidence" value="ECO:0007669"/>
    <property type="project" value="TreeGrafter"/>
</dbReference>
<dbReference type="InterPro" id="IPR032675">
    <property type="entry name" value="LRR_dom_sf"/>
</dbReference>
<dbReference type="FunFam" id="2.10.25.10:FF:000080">
    <property type="entry name" value="Neurogenic locus notch 1"/>
    <property type="match status" value="1"/>
</dbReference>
<comment type="caution">
    <text evidence="11">The sequence shown here is derived from an EMBL/GenBank/DDBJ whole genome shotgun (WGS) entry which is preliminary data.</text>
</comment>
<dbReference type="GO" id="GO:0005509">
    <property type="term" value="F:calcium ion binding"/>
    <property type="evidence" value="ECO:0007669"/>
    <property type="project" value="InterPro"/>
</dbReference>
<feature type="disulfide bond" evidence="9">
    <location>
        <begin position="958"/>
        <end position="967"/>
    </location>
</feature>
<keyword evidence="8 9" id="KW-1015">Disulfide bond</keyword>
<dbReference type="InterPro" id="IPR050541">
    <property type="entry name" value="LRR_TM_domain-containing"/>
</dbReference>
<protein>
    <submittedName>
        <fullName evidence="11">Slit protein</fullName>
    </submittedName>
</protein>
<dbReference type="SUPFAM" id="SSF52058">
    <property type="entry name" value="L domain-like"/>
    <property type="match status" value="3"/>
</dbReference>
<evidence type="ECO:0000256" key="3">
    <source>
        <dbReference type="ARBA" id="ARBA00022525"/>
    </source>
</evidence>
<dbReference type="InterPro" id="IPR000483">
    <property type="entry name" value="Cys-rich_flank_reg_C"/>
</dbReference>
<dbReference type="InterPro" id="IPR003591">
    <property type="entry name" value="Leu-rich_rpt_typical-subtyp"/>
</dbReference>
<evidence type="ECO:0000313" key="11">
    <source>
        <dbReference type="EMBL" id="TNN18746.1"/>
    </source>
</evidence>
<dbReference type="GO" id="GO:0007399">
    <property type="term" value="P:nervous system development"/>
    <property type="evidence" value="ECO:0007669"/>
    <property type="project" value="UniProtKB-ARBA"/>
</dbReference>
<feature type="disulfide bond" evidence="9">
    <location>
        <begin position="861"/>
        <end position="878"/>
    </location>
</feature>
<evidence type="ECO:0000256" key="5">
    <source>
        <dbReference type="ARBA" id="ARBA00022614"/>
    </source>
</evidence>
<dbReference type="PROSITE" id="PS01187">
    <property type="entry name" value="EGF_CA"/>
    <property type="match status" value="1"/>
</dbReference>
<dbReference type="PANTHER" id="PTHR24369">
    <property type="entry name" value="ANTIGEN BSP, PUTATIVE-RELATED"/>
    <property type="match status" value="1"/>
</dbReference>
<dbReference type="Pfam" id="PF13855">
    <property type="entry name" value="LRR_8"/>
    <property type="match status" value="4"/>
</dbReference>
<keyword evidence="2" id="KW-0217">Developmental protein</keyword>
<gene>
    <name evidence="11" type="ORF">EWB00_009873</name>
</gene>
<keyword evidence="6" id="KW-0732">Signal</keyword>
<proteinExistence type="predicted"/>
<dbReference type="PROSITE" id="PS01186">
    <property type="entry name" value="EGF_2"/>
    <property type="match status" value="3"/>
</dbReference>
<evidence type="ECO:0000259" key="10">
    <source>
        <dbReference type="PROSITE" id="PS50026"/>
    </source>
</evidence>
<dbReference type="InterPro" id="IPR000152">
    <property type="entry name" value="EGF-type_Asp/Asn_hydroxyl_site"/>
</dbReference>
<keyword evidence="5" id="KW-0433">Leucine-rich repeat</keyword>
<dbReference type="CDD" id="cd00054">
    <property type="entry name" value="EGF_CA"/>
    <property type="match status" value="5"/>
</dbReference>
<evidence type="ECO:0000256" key="9">
    <source>
        <dbReference type="PROSITE-ProRule" id="PRU00076"/>
    </source>
</evidence>
<dbReference type="PROSITE" id="PS00010">
    <property type="entry name" value="ASX_HYDROXYL"/>
    <property type="match status" value="1"/>
</dbReference>
<dbReference type="InterPro" id="IPR001881">
    <property type="entry name" value="EGF-like_Ca-bd_dom"/>
</dbReference>
<dbReference type="PROSITE" id="PS00022">
    <property type="entry name" value="EGF_1"/>
    <property type="match status" value="4"/>
</dbReference>
<organism evidence="11 12">
    <name type="scientific">Schistosoma japonicum</name>
    <name type="common">Blood fluke</name>
    <dbReference type="NCBI Taxonomy" id="6182"/>
    <lineage>
        <taxon>Eukaryota</taxon>
        <taxon>Metazoa</taxon>
        <taxon>Spiralia</taxon>
        <taxon>Lophotrochozoa</taxon>
        <taxon>Platyhelminthes</taxon>
        <taxon>Trematoda</taxon>
        <taxon>Digenea</taxon>
        <taxon>Strigeidida</taxon>
        <taxon>Schistosomatoidea</taxon>
        <taxon>Schistosomatidae</taxon>
        <taxon>Schistosoma</taxon>
    </lineage>
</organism>
<evidence type="ECO:0000256" key="4">
    <source>
        <dbReference type="ARBA" id="ARBA00022536"/>
    </source>
</evidence>
<sequence>DLKENPLICDCHIQPFLNEFIVTNRLAILQRSGAICSSQSTDPSLHGYPLGERVYQALQCPLHLHVIKSVIVQLKVLLIVKGRGLKSIPNDLPKNIMELNMDHNELVSLPLNAFINYKNLRKIVLDNNRISHVHPKAFNNLRELSSLYMSSNQLSLLPSNLFSQLSNLKILYLHRNKISCIQQGSFAGLEHLQILHLSNNRIQTFPKKSFDDLRRLKYLYLVHNPLICDCQLAAWLPTFLIEKEAGGTQWARCAEPLNVQGQHVRDILPHILECPSTVNYKNENYSCEFVDHQCPDGCKCNEIIVEPIMHANSEAVFRSDEFGSILDGLNVDCSSLELTEIPDNLPINTKELNLRNNLIKSITTESGVSKLKSLETLILDGNEIQHIEPMSFQNNLNLKKLILSNNSIIHVEENTFKGLKSLEILLLQHNQIKCLNNGTFNQTPELKILMLNNNKLKCITKGIFTGLQLESLSLSANPFKCDCHLSWLPDWLRTNANQINEGPLPPTCISPEDLAGTPVASLSRYHFTCKNTASNCLSSNNNLHSNDNLNNHEVGIIQTVQNVYCDSIETSCCEDITAQTMCPSKCLCENDGVYCSDRNLTEIPANISPETTQLYLERNQITKIDPDRIVHLKKLHTLVLSYNKLREIPPRVFEKLVNLKTIVLSYNNLQCVHPEAFHGLSNLRVLILQGNNISSIQQGTFNDLDQLNNIALGQNPLHCDCTIKWLNSFFHQHFLDNGISLCYSPLNMRLKSIYHSKSTDFICSLKQYNSSSLFNYTEQLLYFTNTNNPNHNYHQLYEDVNDEEKQSLMITAKCMPCLLNPCQNGGTCLPLSQLDYKCLCKSPYYGRNCEQYDHICSTNPCHNGGLCKITAYPNSYKCICPSGFHGQTCTKKMETCKENFCKNGGTCELIDNDYRCHCTSLFHGKNCQHEYIYCEELNPCGNGGKCISLPKNNYRCECLTGWIGNDCQINQDDCVYNRCENGATCVDGINEYICKCRPGYA</sequence>
<comment type="subcellular location">
    <subcellularLocation>
        <location evidence="1">Secreted</location>
    </subcellularLocation>
</comment>
<dbReference type="STRING" id="6182.A0A4Z2DQH0"/>
<feature type="disulfide bond" evidence="9">
    <location>
        <begin position="880"/>
        <end position="889"/>
    </location>
</feature>
<name>A0A4Z2DQH0_SCHJA</name>
<feature type="non-terminal residue" evidence="11">
    <location>
        <position position="1001"/>
    </location>
</feature>
<dbReference type="FunFam" id="2.10.25.10:FF:000118">
    <property type="entry name" value="protein delta homolog 2"/>
    <property type="match status" value="1"/>
</dbReference>
<dbReference type="InterPro" id="IPR013032">
    <property type="entry name" value="EGF-like_CS"/>
</dbReference>
<comment type="caution">
    <text evidence="9">Lacks conserved residue(s) required for the propagation of feature annotation.</text>
</comment>
<dbReference type="Proteomes" id="UP000311919">
    <property type="component" value="Unassembled WGS sequence"/>
</dbReference>
<dbReference type="PROSITE" id="PS50026">
    <property type="entry name" value="EGF_3"/>
    <property type="match status" value="5"/>
</dbReference>
<feature type="disulfide bond" evidence="9">
    <location>
        <begin position="918"/>
        <end position="927"/>
    </location>
</feature>
<dbReference type="FunFam" id="3.80.10.10:FF:000002">
    <property type="entry name" value="Slit guidance ligand 2"/>
    <property type="match status" value="3"/>
</dbReference>
<dbReference type="SMART" id="SM00365">
    <property type="entry name" value="LRR_SD22"/>
    <property type="match status" value="7"/>
</dbReference>
<dbReference type="EMBL" id="SKCS01000065">
    <property type="protein sequence ID" value="TNN18746.1"/>
    <property type="molecule type" value="Genomic_DNA"/>
</dbReference>
<dbReference type="GO" id="GO:0005576">
    <property type="term" value="C:extracellular region"/>
    <property type="evidence" value="ECO:0007669"/>
    <property type="project" value="UniProtKB-SubCell"/>
</dbReference>
<keyword evidence="7" id="KW-0677">Repeat</keyword>
<dbReference type="SUPFAM" id="SSF57196">
    <property type="entry name" value="EGF/Laminin"/>
    <property type="match status" value="5"/>
</dbReference>
<accession>A0A4Z2DQH0</accession>
<evidence type="ECO:0000256" key="8">
    <source>
        <dbReference type="ARBA" id="ARBA00023157"/>
    </source>
</evidence>
<dbReference type="Gene3D" id="3.80.10.10">
    <property type="entry name" value="Ribonuclease Inhibitor"/>
    <property type="match status" value="3"/>
</dbReference>
<dbReference type="AlphaFoldDB" id="A0A4Z2DQH0"/>
<keyword evidence="12" id="KW-1185">Reference proteome</keyword>
<reference evidence="11 12" key="1">
    <citation type="submission" date="2019-03" db="EMBL/GenBank/DDBJ databases">
        <title>An improved genome assembly of the fluke Schistosoma japonicum.</title>
        <authorList>
            <person name="Hu W."/>
            <person name="Luo F."/>
            <person name="Yin M."/>
            <person name="Mo X."/>
            <person name="Sun C."/>
            <person name="Wu Q."/>
            <person name="Zhu B."/>
            <person name="Xiang M."/>
            <person name="Wang J."/>
            <person name="Wang Y."/>
            <person name="Zhang T."/>
            <person name="Xu B."/>
            <person name="Zheng H."/>
            <person name="Feng Z."/>
        </authorList>
    </citation>
    <scope>NUCLEOTIDE SEQUENCE [LARGE SCALE GENOMIC DNA]</scope>
    <source>
        <strain evidence="11">HuSjv2</strain>
        <tissue evidence="11">Worms</tissue>
    </source>
</reference>
<dbReference type="SMART" id="SM00082">
    <property type="entry name" value="LRRCT"/>
    <property type="match status" value="4"/>
</dbReference>
<dbReference type="SMART" id="SM00369">
    <property type="entry name" value="LRR_TYP"/>
    <property type="match status" value="13"/>
</dbReference>
<dbReference type="SMART" id="SM00364">
    <property type="entry name" value="LRR_BAC"/>
    <property type="match status" value="4"/>
</dbReference>
<dbReference type="SMART" id="SM00179">
    <property type="entry name" value="EGF_CA"/>
    <property type="match status" value="5"/>
</dbReference>
<evidence type="ECO:0000256" key="1">
    <source>
        <dbReference type="ARBA" id="ARBA00004613"/>
    </source>
</evidence>
<dbReference type="Gene3D" id="2.10.25.10">
    <property type="entry name" value="Laminin"/>
    <property type="match status" value="5"/>
</dbReference>
<feature type="domain" description="EGF-like" evidence="10">
    <location>
        <begin position="815"/>
        <end position="850"/>
    </location>
</feature>
<dbReference type="OrthoDB" id="6278084at2759"/>
<keyword evidence="4 9" id="KW-0245">EGF-like domain</keyword>
<dbReference type="SMART" id="SM00181">
    <property type="entry name" value="EGF"/>
    <property type="match status" value="5"/>
</dbReference>
<evidence type="ECO:0000256" key="7">
    <source>
        <dbReference type="ARBA" id="ARBA00022737"/>
    </source>
</evidence>